<evidence type="ECO:0000256" key="3">
    <source>
        <dbReference type="ARBA" id="ARBA00012528"/>
    </source>
</evidence>
<name>A0A1J0EPA3_9PSED</name>
<dbReference type="GO" id="GO:0043709">
    <property type="term" value="P:cell adhesion involved in single-species biofilm formation"/>
    <property type="evidence" value="ECO:0007669"/>
    <property type="project" value="TreeGrafter"/>
</dbReference>
<proteinExistence type="predicted"/>
<evidence type="ECO:0000313" key="7">
    <source>
        <dbReference type="Proteomes" id="UP000182567"/>
    </source>
</evidence>
<comment type="subcellular location">
    <subcellularLocation>
        <location evidence="2">Cell inner membrane</location>
    </subcellularLocation>
</comment>
<feature type="transmembrane region" description="Helical" evidence="4">
    <location>
        <begin position="20"/>
        <end position="35"/>
    </location>
</feature>
<dbReference type="AlphaFoldDB" id="A0A1J0EPA3"/>
<organism evidence="6 7">
    <name type="scientific">Pseudomonas frederiksbergensis</name>
    <dbReference type="NCBI Taxonomy" id="104087"/>
    <lineage>
        <taxon>Bacteria</taxon>
        <taxon>Pseudomonadati</taxon>
        <taxon>Pseudomonadota</taxon>
        <taxon>Gammaproteobacteria</taxon>
        <taxon>Pseudomonadales</taxon>
        <taxon>Pseudomonadaceae</taxon>
        <taxon>Pseudomonas</taxon>
    </lineage>
</organism>
<dbReference type="SMART" id="SM00267">
    <property type="entry name" value="GGDEF"/>
    <property type="match status" value="1"/>
</dbReference>
<dbReference type="NCBIfam" id="TIGR00254">
    <property type="entry name" value="GGDEF"/>
    <property type="match status" value="1"/>
</dbReference>
<protein>
    <recommendedName>
        <fullName evidence="3">diguanylate cyclase</fullName>
        <ecNumber evidence="3">2.7.7.65</ecNumber>
    </recommendedName>
</protein>
<dbReference type="InterPro" id="IPR043128">
    <property type="entry name" value="Rev_trsase/Diguanyl_cyclase"/>
</dbReference>
<accession>A0A1J0EPA3</accession>
<keyword evidence="4" id="KW-0472">Membrane</keyword>
<dbReference type="Gene3D" id="3.30.70.270">
    <property type="match status" value="1"/>
</dbReference>
<dbReference type="RefSeq" id="WP_071553751.1">
    <property type="nucleotide sequence ID" value="NZ_CP017886.1"/>
</dbReference>
<comment type="cofactor">
    <cofactor evidence="1">
        <name>Mg(2+)</name>
        <dbReference type="ChEBI" id="CHEBI:18420"/>
    </cofactor>
</comment>
<dbReference type="InterPro" id="IPR050469">
    <property type="entry name" value="Diguanylate_Cyclase"/>
</dbReference>
<dbReference type="EMBL" id="CP017886">
    <property type="protein sequence ID" value="APC17965.1"/>
    <property type="molecule type" value="Genomic_DNA"/>
</dbReference>
<dbReference type="GeneID" id="46910626"/>
<dbReference type="Pfam" id="PF05230">
    <property type="entry name" value="MASE2"/>
    <property type="match status" value="1"/>
</dbReference>
<evidence type="ECO:0000313" key="6">
    <source>
        <dbReference type="EMBL" id="APC17965.1"/>
    </source>
</evidence>
<feature type="transmembrane region" description="Helical" evidence="4">
    <location>
        <begin position="146"/>
        <end position="170"/>
    </location>
</feature>
<dbReference type="GO" id="GO:0052621">
    <property type="term" value="F:diguanylate cyclase activity"/>
    <property type="evidence" value="ECO:0007669"/>
    <property type="project" value="UniProtKB-EC"/>
</dbReference>
<dbReference type="InterPro" id="IPR000160">
    <property type="entry name" value="GGDEF_dom"/>
</dbReference>
<evidence type="ECO:0000256" key="2">
    <source>
        <dbReference type="ARBA" id="ARBA00004533"/>
    </source>
</evidence>
<dbReference type="PANTHER" id="PTHR45138">
    <property type="entry name" value="REGULATORY COMPONENTS OF SENSORY TRANSDUCTION SYSTEM"/>
    <property type="match status" value="1"/>
</dbReference>
<feature type="transmembrane region" description="Helical" evidence="4">
    <location>
        <begin position="41"/>
        <end position="59"/>
    </location>
</feature>
<sequence>MENQRGKGLSFAKRIYRPRMIGLGIGCISVSAALYPLDMPFWIWVFLLFNGLFWPHLAYQLSTRSAFPYKAEFRNLLYDSFLGGFWAAAMQFTPLTTVTIISMMAMNNVAAGGLRLFIHGTVAQLVGVLISWLLLGAAFTSAVSQLQVYACLPMLTLYPLALGMVCYRLAIKLSEHKRALSALSRTDSLTGLLNHGTWKDLLQIKFHECQQQRVQATIALIDIDHFKSINDTYGHIVGDTVLRQLSAELKRNLRESDLAGRYGGDEFGVILPNMPLEQATGVMERLREVFGNYRNPQVPELQVSLSIGLATNQMSFTDAVMWLNAADKALYAAKNTGRNKINIALTPPAAERTSPSLA</sequence>
<dbReference type="PANTHER" id="PTHR45138:SF24">
    <property type="entry name" value="DIGUANYLATE CYCLASE DGCC-RELATED"/>
    <property type="match status" value="1"/>
</dbReference>
<dbReference type="SUPFAM" id="SSF55073">
    <property type="entry name" value="Nucleotide cyclase"/>
    <property type="match status" value="1"/>
</dbReference>
<feature type="domain" description="GGDEF" evidence="5">
    <location>
        <begin position="214"/>
        <end position="346"/>
    </location>
</feature>
<gene>
    <name evidence="6" type="ORF">BLL42_20335</name>
</gene>
<keyword evidence="4" id="KW-1133">Transmembrane helix</keyword>
<dbReference type="InterPro" id="IPR029787">
    <property type="entry name" value="Nucleotide_cyclase"/>
</dbReference>
<keyword evidence="4" id="KW-0812">Transmembrane</keyword>
<reference evidence="7" key="1">
    <citation type="submission" date="2016-10" db="EMBL/GenBank/DDBJ databases">
        <title>Pseudomonas frederiksbergensis ERGS4:02 complete genome.</title>
        <authorList>
            <person name="Kumar R."/>
            <person name="Acharya V."/>
            <person name="Singh D."/>
        </authorList>
    </citation>
    <scope>NUCLEOTIDE SEQUENCE [LARGE SCALE GENOMIC DNA]</scope>
    <source>
        <strain evidence="7">ERGS4:02</strain>
    </source>
</reference>
<dbReference type="CDD" id="cd01949">
    <property type="entry name" value="GGDEF"/>
    <property type="match status" value="1"/>
</dbReference>
<dbReference type="FunFam" id="3.30.70.270:FF:000001">
    <property type="entry name" value="Diguanylate cyclase domain protein"/>
    <property type="match status" value="1"/>
</dbReference>
<evidence type="ECO:0000259" key="5">
    <source>
        <dbReference type="PROSITE" id="PS50887"/>
    </source>
</evidence>
<dbReference type="EC" id="2.7.7.65" evidence="3"/>
<dbReference type="GO" id="GO:1902201">
    <property type="term" value="P:negative regulation of bacterial-type flagellum-dependent cell motility"/>
    <property type="evidence" value="ECO:0007669"/>
    <property type="project" value="TreeGrafter"/>
</dbReference>
<evidence type="ECO:0000256" key="1">
    <source>
        <dbReference type="ARBA" id="ARBA00001946"/>
    </source>
</evidence>
<dbReference type="Proteomes" id="UP000182567">
    <property type="component" value="Chromosome"/>
</dbReference>
<dbReference type="OrthoDB" id="9812260at2"/>
<dbReference type="Pfam" id="PF00990">
    <property type="entry name" value="GGDEF"/>
    <property type="match status" value="1"/>
</dbReference>
<feature type="transmembrane region" description="Helical" evidence="4">
    <location>
        <begin position="116"/>
        <end position="139"/>
    </location>
</feature>
<dbReference type="PROSITE" id="PS50887">
    <property type="entry name" value="GGDEF"/>
    <property type="match status" value="1"/>
</dbReference>
<dbReference type="GO" id="GO:0005886">
    <property type="term" value="C:plasma membrane"/>
    <property type="evidence" value="ECO:0007669"/>
    <property type="project" value="UniProtKB-SubCell"/>
</dbReference>
<feature type="transmembrane region" description="Helical" evidence="4">
    <location>
        <begin position="80"/>
        <end position="104"/>
    </location>
</feature>
<dbReference type="InterPro" id="IPR007894">
    <property type="entry name" value="MASE2"/>
</dbReference>
<evidence type="ECO:0000256" key="4">
    <source>
        <dbReference type="SAM" id="Phobius"/>
    </source>
</evidence>